<sequence>MRSREDARAREGECGQSTVEYAVVASALASLIVGMGAIWKFFADGRAADLALVPLTHRVLEGLVDALLF</sequence>
<protein>
    <recommendedName>
        <fullName evidence="4">DUF4244 domain-containing protein</fullName>
    </recommendedName>
</protein>
<name>C7N7Z2_SLAHD</name>
<dbReference type="KEGG" id="shi:Shel_20130"/>
<dbReference type="RefSeq" id="WP_012799128.1">
    <property type="nucleotide sequence ID" value="NC_013165.1"/>
</dbReference>
<dbReference type="HOGENOM" id="CLU_2773691_0_0_11"/>
<keyword evidence="1" id="KW-1133">Transmembrane helix</keyword>
<dbReference type="Proteomes" id="UP000002026">
    <property type="component" value="Chromosome"/>
</dbReference>
<keyword evidence="1" id="KW-0812">Transmembrane</keyword>
<evidence type="ECO:0000313" key="2">
    <source>
        <dbReference type="EMBL" id="ACV23027.1"/>
    </source>
</evidence>
<feature type="transmembrane region" description="Helical" evidence="1">
    <location>
        <begin position="21"/>
        <end position="42"/>
    </location>
</feature>
<keyword evidence="3" id="KW-1185">Reference proteome</keyword>
<evidence type="ECO:0000313" key="3">
    <source>
        <dbReference type="Proteomes" id="UP000002026"/>
    </source>
</evidence>
<dbReference type="STRING" id="471855.Shel_20130"/>
<keyword evidence="1" id="KW-0472">Membrane</keyword>
<evidence type="ECO:0008006" key="4">
    <source>
        <dbReference type="Google" id="ProtNLM"/>
    </source>
</evidence>
<dbReference type="EMBL" id="CP001684">
    <property type="protein sequence ID" value="ACV23027.1"/>
    <property type="molecule type" value="Genomic_DNA"/>
</dbReference>
<proteinExistence type="predicted"/>
<organism evidence="2 3">
    <name type="scientific">Slackia heliotrinireducens (strain ATCC 29202 / DSM 20476 / NCTC 11029 / RHS 1)</name>
    <name type="common">Peptococcus heliotrinreducens</name>
    <dbReference type="NCBI Taxonomy" id="471855"/>
    <lineage>
        <taxon>Bacteria</taxon>
        <taxon>Bacillati</taxon>
        <taxon>Actinomycetota</taxon>
        <taxon>Coriobacteriia</taxon>
        <taxon>Eggerthellales</taxon>
        <taxon>Eggerthellaceae</taxon>
        <taxon>Slackia</taxon>
    </lineage>
</organism>
<reference evidence="2 3" key="1">
    <citation type="journal article" date="2009" name="Stand. Genomic Sci.">
        <title>Complete genome sequence of Slackia heliotrinireducens type strain (RHS 1).</title>
        <authorList>
            <person name="Pukall R."/>
            <person name="Lapidus A."/>
            <person name="Nolan M."/>
            <person name="Copeland A."/>
            <person name="Glavina Del Rio T."/>
            <person name="Lucas S."/>
            <person name="Chen F."/>
            <person name="Tice H."/>
            <person name="Cheng J.F."/>
            <person name="Chertkov O."/>
            <person name="Bruce D."/>
            <person name="Goodwin L."/>
            <person name="Kuske C."/>
            <person name="Brettin T."/>
            <person name="Detter J.C."/>
            <person name="Han C."/>
            <person name="Pitluck S."/>
            <person name="Pati A."/>
            <person name="Mavrommatis K."/>
            <person name="Ivanova N."/>
            <person name="Ovchinnikova G."/>
            <person name="Chen A."/>
            <person name="Palaniappan K."/>
            <person name="Schneider S."/>
            <person name="Rohde M."/>
            <person name="Chain P."/>
            <person name="D'haeseleer P."/>
            <person name="Goker M."/>
            <person name="Bristow J."/>
            <person name="Eisen J.A."/>
            <person name="Markowitz V."/>
            <person name="Kyrpides N.C."/>
            <person name="Klenk H.P."/>
            <person name="Hugenholtz P."/>
        </authorList>
    </citation>
    <scope>NUCLEOTIDE SEQUENCE [LARGE SCALE GENOMIC DNA]</scope>
    <source>
        <strain evidence="3">ATCC 29202 / DSM 20476 / NCTC 11029 / RHS 1</strain>
    </source>
</reference>
<gene>
    <name evidence="2" type="ordered locus">Shel_20130</name>
</gene>
<accession>C7N7Z2</accession>
<dbReference type="AlphaFoldDB" id="C7N7Z2"/>
<evidence type="ECO:0000256" key="1">
    <source>
        <dbReference type="SAM" id="Phobius"/>
    </source>
</evidence>